<evidence type="ECO:0000313" key="6">
    <source>
        <dbReference type="Proteomes" id="UP001281761"/>
    </source>
</evidence>
<dbReference type="Pfam" id="PF13499">
    <property type="entry name" value="EF-hand_7"/>
    <property type="match status" value="1"/>
</dbReference>
<keyword evidence="2" id="KW-0106">Calcium</keyword>
<sequence length="205" mass="22845">MPPKTVKTAQASPMRAPASSKPSSKKITSAEEPIKAAPPHETPKEEKEDDEGFSDLTDEELLELFAAVDADGGGTLDREELKEVMMKLKVASSEAEMERIINSIDEDGNGEIDPEEFIEGFRRAGKCKYTADEVQHAFKVMSKTDPRDELRGTGTISVECMVQFIQKFLPETKEEEELLEMMGALPIDKKTKTFSYESFISTMIN</sequence>
<organism evidence="5 6">
    <name type="scientific">Blattamonas nauphoetae</name>
    <dbReference type="NCBI Taxonomy" id="2049346"/>
    <lineage>
        <taxon>Eukaryota</taxon>
        <taxon>Metamonada</taxon>
        <taxon>Preaxostyla</taxon>
        <taxon>Oxymonadida</taxon>
        <taxon>Blattamonas</taxon>
    </lineage>
</organism>
<evidence type="ECO:0000313" key="5">
    <source>
        <dbReference type="EMBL" id="KAK2964168.1"/>
    </source>
</evidence>
<dbReference type="PANTHER" id="PTHR23050">
    <property type="entry name" value="CALCIUM BINDING PROTEIN"/>
    <property type="match status" value="1"/>
</dbReference>
<evidence type="ECO:0000256" key="1">
    <source>
        <dbReference type="ARBA" id="ARBA00022737"/>
    </source>
</evidence>
<keyword evidence="6" id="KW-1185">Reference proteome</keyword>
<dbReference type="InterPro" id="IPR050145">
    <property type="entry name" value="Centrin_CML-like"/>
</dbReference>
<dbReference type="InterPro" id="IPR011992">
    <property type="entry name" value="EF-hand-dom_pair"/>
</dbReference>
<feature type="compositionally biased region" description="Low complexity" evidence="3">
    <location>
        <begin position="11"/>
        <end position="26"/>
    </location>
</feature>
<gene>
    <name evidence="5" type="ORF">BLNAU_699</name>
</gene>
<evidence type="ECO:0000259" key="4">
    <source>
        <dbReference type="PROSITE" id="PS50222"/>
    </source>
</evidence>
<dbReference type="EMBL" id="JARBJD010000003">
    <property type="protein sequence ID" value="KAK2964168.1"/>
    <property type="molecule type" value="Genomic_DNA"/>
</dbReference>
<comment type="caution">
    <text evidence="5">The sequence shown here is derived from an EMBL/GenBank/DDBJ whole genome shotgun (WGS) entry which is preliminary data.</text>
</comment>
<dbReference type="Proteomes" id="UP001281761">
    <property type="component" value="Unassembled WGS sequence"/>
</dbReference>
<evidence type="ECO:0000256" key="3">
    <source>
        <dbReference type="SAM" id="MobiDB-lite"/>
    </source>
</evidence>
<evidence type="ECO:0000256" key="2">
    <source>
        <dbReference type="ARBA" id="ARBA00022837"/>
    </source>
</evidence>
<dbReference type="Gene3D" id="1.10.238.10">
    <property type="entry name" value="EF-hand"/>
    <property type="match status" value="1"/>
</dbReference>
<feature type="domain" description="EF-hand" evidence="4">
    <location>
        <begin position="92"/>
        <end position="127"/>
    </location>
</feature>
<dbReference type="InterPro" id="IPR018247">
    <property type="entry name" value="EF_Hand_1_Ca_BS"/>
</dbReference>
<dbReference type="SUPFAM" id="SSF47473">
    <property type="entry name" value="EF-hand"/>
    <property type="match status" value="1"/>
</dbReference>
<accession>A0ABQ9YK91</accession>
<feature type="domain" description="EF-hand" evidence="4">
    <location>
        <begin position="56"/>
        <end position="91"/>
    </location>
</feature>
<dbReference type="PROSITE" id="PS50222">
    <property type="entry name" value="EF_HAND_2"/>
    <property type="match status" value="2"/>
</dbReference>
<keyword evidence="1" id="KW-0677">Repeat</keyword>
<dbReference type="PROSITE" id="PS00018">
    <property type="entry name" value="EF_HAND_1"/>
    <property type="match status" value="2"/>
</dbReference>
<protein>
    <recommendedName>
        <fullName evidence="4">EF-hand domain-containing protein</fullName>
    </recommendedName>
</protein>
<dbReference type="CDD" id="cd00051">
    <property type="entry name" value="EFh"/>
    <property type="match status" value="1"/>
</dbReference>
<dbReference type="SMART" id="SM00054">
    <property type="entry name" value="EFh"/>
    <property type="match status" value="2"/>
</dbReference>
<feature type="region of interest" description="Disordered" evidence="3">
    <location>
        <begin position="1"/>
        <end position="55"/>
    </location>
</feature>
<dbReference type="InterPro" id="IPR002048">
    <property type="entry name" value="EF_hand_dom"/>
</dbReference>
<name>A0ABQ9YK91_9EUKA</name>
<reference evidence="5 6" key="1">
    <citation type="journal article" date="2022" name="bioRxiv">
        <title>Genomics of Preaxostyla Flagellates Illuminates Evolutionary Transitions and the Path Towards Mitochondrial Loss.</title>
        <authorList>
            <person name="Novak L.V.F."/>
            <person name="Treitli S.C."/>
            <person name="Pyrih J."/>
            <person name="Halakuc P."/>
            <person name="Pipaliya S.V."/>
            <person name="Vacek V."/>
            <person name="Brzon O."/>
            <person name="Soukal P."/>
            <person name="Eme L."/>
            <person name="Dacks J.B."/>
            <person name="Karnkowska A."/>
            <person name="Elias M."/>
            <person name="Hampl V."/>
        </authorList>
    </citation>
    <scope>NUCLEOTIDE SEQUENCE [LARGE SCALE GENOMIC DNA]</scope>
    <source>
        <strain evidence="5">NAU3</strain>
        <tissue evidence="5">Gut</tissue>
    </source>
</reference>
<proteinExistence type="predicted"/>